<organism evidence="3 4">
    <name type="scientific">Hwanghaeella grinnelliae</name>
    <dbReference type="NCBI Taxonomy" id="2500179"/>
    <lineage>
        <taxon>Bacteria</taxon>
        <taxon>Pseudomonadati</taxon>
        <taxon>Pseudomonadota</taxon>
        <taxon>Alphaproteobacteria</taxon>
        <taxon>Rhodospirillales</taxon>
        <taxon>Rhodospirillaceae</taxon>
        <taxon>Hwanghaeella</taxon>
    </lineage>
</organism>
<dbReference type="Proteomes" id="UP000287447">
    <property type="component" value="Unassembled WGS sequence"/>
</dbReference>
<dbReference type="GO" id="GO:0032259">
    <property type="term" value="P:methylation"/>
    <property type="evidence" value="ECO:0007669"/>
    <property type="project" value="UniProtKB-KW"/>
</dbReference>
<keyword evidence="3" id="KW-0489">Methyltransferase</keyword>
<dbReference type="EMBL" id="SADE01000004">
    <property type="protein sequence ID" value="RVU34128.1"/>
    <property type="molecule type" value="Genomic_DNA"/>
</dbReference>
<feature type="domain" description="Methyltransferase" evidence="2">
    <location>
        <begin position="58"/>
        <end position="158"/>
    </location>
</feature>
<dbReference type="CDD" id="cd02440">
    <property type="entry name" value="AdoMet_MTases"/>
    <property type="match status" value="1"/>
</dbReference>
<dbReference type="GO" id="GO:0008168">
    <property type="term" value="F:methyltransferase activity"/>
    <property type="evidence" value="ECO:0007669"/>
    <property type="project" value="UniProtKB-KW"/>
</dbReference>
<dbReference type="Pfam" id="PF13649">
    <property type="entry name" value="Methyltransf_25"/>
    <property type="match status" value="1"/>
</dbReference>
<accession>A0A3S2Z581</accession>
<proteinExistence type="predicted"/>
<name>A0A3S2Z581_9PROT</name>
<dbReference type="PANTHER" id="PTHR43861">
    <property type="entry name" value="TRANS-ACONITATE 2-METHYLTRANSFERASE-RELATED"/>
    <property type="match status" value="1"/>
</dbReference>
<comment type="caution">
    <text evidence="3">The sequence shown here is derived from an EMBL/GenBank/DDBJ whole genome shotgun (WGS) entry which is preliminary data.</text>
</comment>
<dbReference type="AlphaFoldDB" id="A0A3S2Z581"/>
<gene>
    <name evidence="3" type="ORF">EOI86_23735</name>
</gene>
<sequence length="291" mass="32074">MSDSLTPDKAEPRTSRGFYEGDSLHIRAYDTLHGSATPCVQGDVDFYGVAAGRADGPVLEIGSGTGRVAWSLADRGHKVTGLEISPSMIQLACRKSLSQGHTTAATSPTFTQGDMRAFDLGTKFGLIIAPFRTFHVLLTPEDQLSALRAMGRHLAPDGVMILHLFDPRIDDLSSFRKPPQEERRGHDAETGRTIVARLENVEIDRFNQILENRWVYELEGQDGSVERSEHLTLTVRWTYRQEMKHLLARAGFEVTEEYGDFLGGVPDHGKEQVLVCKAAPMASQAPPQTGT</sequence>
<keyword evidence="4" id="KW-1185">Reference proteome</keyword>
<dbReference type="SUPFAM" id="SSF53335">
    <property type="entry name" value="S-adenosyl-L-methionine-dependent methyltransferases"/>
    <property type="match status" value="1"/>
</dbReference>
<dbReference type="RefSeq" id="WP_127768158.1">
    <property type="nucleotide sequence ID" value="NZ_SADE01000004.1"/>
</dbReference>
<keyword evidence="1 3" id="KW-0808">Transferase</keyword>
<dbReference type="InterPro" id="IPR029063">
    <property type="entry name" value="SAM-dependent_MTases_sf"/>
</dbReference>
<evidence type="ECO:0000313" key="4">
    <source>
        <dbReference type="Proteomes" id="UP000287447"/>
    </source>
</evidence>
<evidence type="ECO:0000256" key="1">
    <source>
        <dbReference type="ARBA" id="ARBA00022679"/>
    </source>
</evidence>
<dbReference type="Gene3D" id="3.40.50.150">
    <property type="entry name" value="Vaccinia Virus protein VP39"/>
    <property type="match status" value="1"/>
</dbReference>
<dbReference type="Gene3D" id="2.20.130.10">
    <property type="entry name" value="CAC2371-like domains"/>
    <property type="match status" value="1"/>
</dbReference>
<dbReference type="OrthoDB" id="9804312at2"/>
<dbReference type="InterPro" id="IPR041698">
    <property type="entry name" value="Methyltransf_25"/>
</dbReference>
<protein>
    <submittedName>
        <fullName evidence="3">Class I SAM-dependent methyltransferase</fullName>
    </submittedName>
</protein>
<evidence type="ECO:0000313" key="3">
    <source>
        <dbReference type="EMBL" id="RVU34128.1"/>
    </source>
</evidence>
<evidence type="ECO:0000259" key="2">
    <source>
        <dbReference type="Pfam" id="PF13649"/>
    </source>
</evidence>
<reference evidence="4" key="1">
    <citation type="submission" date="2019-01" db="EMBL/GenBank/DDBJ databases">
        <title>Gri0909 isolated from a small marine red alga.</title>
        <authorList>
            <person name="Kim J."/>
            <person name="Jeong S.E."/>
            <person name="Jeon C.O."/>
        </authorList>
    </citation>
    <scope>NUCLEOTIDE SEQUENCE [LARGE SCALE GENOMIC DNA]</scope>
    <source>
        <strain evidence="4">Gri0909</strain>
    </source>
</reference>